<evidence type="ECO:0000313" key="7">
    <source>
        <dbReference type="EMBL" id="KAA8549811.1"/>
    </source>
</evidence>
<keyword evidence="2 5" id="KW-0378">Hydrolase</keyword>
<evidence type="ECO:0000256" key="3">
    <source>
        <dbReference type="ARBA" id="ARBA00023295"/>
    </source>
</evidence>
<feature type="chain" id="PRO_5023804179" description="Glucan endo-1,3-beta-D-glucosidase" evidence="6">
    <location>
        <begin position="33"/>
        <end position="283"/>
    </location>
</feature>
<dbReference type="PANTHER" id="PTHR32227">
    <property type="entry name" value="GLUCAN ENDO-1,3-BETA-GLUCOSIDASE BG1-RELATED-RELATED"/>
    <property type="match status" value="1"/>
</dbReference>
<comment type="similarity">
    <text evidence="1 4">Belongs to the glycosyl hydrolase 17 family.</text>
</comment>
<dbReference type="InterPro" id="IPR044965">
    <property type="entry name" value="Glyco_hydro_17_plant"/>
</dbReference>
<dbReference type="Gene3D" id="3.20.20.80">
    <property type="entry name" value="Glycosidases"/>
    <property type="match status" value="2"/>
</dbReference>
<gene>
    <name evidence="7" type="ORF">F0562_001495</name>
</gene>
<evidence type="ECO:0000313" key="8">
    <source>
        <dbReference type="Proteomes" id="UP000325577"/>
    </source>
</evidence>
<dbReference type="AlphaFoldDB" id="A0A5J5C880"/>
<dbReference type="GO" id="GO:0005975">
    <property type="term" value="P:carbohydrate metabolic process"/>
    <property type="evidence" value="ECO:0007669"/>
    <property type="project" value="InterPro"/>
</dbReference>
<dbReference type="InterPro" id="IPR000490">
    <property type="entry name" value="Glyco_hydro_17"/>
</dbReference>
<protein>
    <recommendedName>
        <fullName evidence="9">Glucan endo-1,3-beta-D-glucosidase</fullName>
    </recommendedName>
</protein>
<keyword evidence="6" id="KW-0732">Signal</keyword>
<accession>A0A5J5C880</accession>
<evidence type="ECO:0000256" key="2">
    <source>
        <dbReference type="ARBA" id="ARBA00022801"/>
    </source>
</evidence>
<evidence type="ECO:0008006" key="9">
    <source>
        <dbReference type="Google" id="ProtNLM"/>
    </source>
</evidence>
<sequence length="283" mass="30755">MALFYSISDKQFLVAILLLLGLLVPSLETIGAQSIGMCNGLDGNNLPTPQEVIDLYRSNGIGRMRLYNPNSATLQALRGSNIELILGVPNLDLQALANDASAATQWVQTNIRNYSPDVRFKYIAVGNEVDPTTVAHLSAFRDDVRSFIDPIISFLVNNGSPLLVNVYPYFSYIGNPHDISLEYALFTAPGVVVSDGNLGYCNLFDALLDAQYAALGRAGGPNLEIVVSESGWPSEGGNAATLDNAGTYYRNLINHVSEGTPRRPRSTIETYLFAMFDQNLKIG</sequence>
<keyword evidence="3 5" id="KW-0326">Glycosidase</keyword>
<dbReference type="Pfam" id="PF00332">
    <property type="entry name" value="Glyco_hydro_17"/>
    <property type="match status" value="2"/>
</dbReference>
<feature type="signal peptide" evidence="6">
    <location>
        <begin position="1"/>
        <end position="32"/>
    </location>
</feature>
<keyword evidence="8" id="KW-1185">Reference proteome</keyword>
<dbReference type="InterPro" id="IPR017853">
    <property type="entry name" value="GH"/>
</dbReference>
<dbReference type="SUPFAM" id="SSF51445">
    <property type="entry name" value="(Trans)glycosidases"/>
    <property type="match status" value="1"/>
</dbReference>
<dbReference type="PROSITE" id="PS00587">
    <property type="entry name" value="GLYCOSYL_HYDROL_F17"/>
    <property type="match status" value="1"/>
</dbReference>
<evidence type="ECO:0000256" key="1">
    <source>
        <dbReference type="ARBA" id="ARBA00008773"/>
    </source>
</evidence>
<dbReference type="Proteomes" id="UP000325577">
    <property type="component" value="Linkage Group LG0"/>
</dbReference>
<evidence type="ECO:0000256" key="4">
    <source>
        <dbReference type="RuleBase" id="RU004335"/>
    </source>
</evidence>
<organism evidence="7 8">
    <name type="scientific">Nyssa sinensis</name>
    <dbReference type="NCBI Taxonomy" id="561372"/>
    <lineage>
        <taxon>Eukaryota</taxon>
        <taxon>Viridiplantae</taxon>
        <taxon>Streptophyta</taxon>
        <taxon>Embryophyta</taxon>
        <taxon>Tracheophyta</taxon>
        <taxon>Spermatophyta</taxon>
        <taxon>Magnoliopsida</taxon>
        <taxon>eudicotyledons</taxon>
        <taxon>Gunneridae</taxon>
        <taxon>Pentapetalae</taxon>
        <taxon>asterids</taxon>
        <taxon>Cornales</taxon>
        <taxon>Nyssaceae</taxon>
        <taxon>Nyssa</taxon>
    </lineage>
</organism>
<evidence type="ECO:0000256" key="6">
    <source>
        <dbReference type="SAM" id="SignalP"/>
    </source>
</evidence>
<dbReference type="EMBL" id="CM018031">
    <property type="protein sequence ID" value="KAA8549811.1"/>
    <property type="molecule type" value="Genomic_DNA"/>
</dbReference>
<name>A0A5J5C880_9ASTE</name>
<reference evidence="7 8" key="1">
    <citation type="submission" date="2019-09" db="EMBL/GenBank/DDBJ databases">
        <title>A chromosome-level genome assembly of the Chinese tupelo Nyssa sinensis.</title>
        <authorList>
            <person name="Yang X."/>
            <person name="Kang M."/>
            <person name="Yang Y."/>
            <person name="Xiong H."/>
            <person name="Wang M."/>
            <person name="Zhang Z."/>
            <person name="Wang Z."/>
            <person name="Wu H."/>
            <person name="Ma T."/>
            <person name="Liu J."/>
            <person name="Xi Z."/>
        </authorList>
    </citation>
    <scope>NUCLEOTIDE SEQUENCE [LARGE SCALE GENOMIC DNA]</scope>
    <source>
        <strain evidence="7">J267</strain>
        <tissue evidence="7">Leaf</tissue>
    </source>
</reference>
<evidence type="ECO:0000256" key="5">
    <source>
        <dbReference type="RuleBase" id="RU004336"/>
    </source>
</evidence>
<dbReference type="GO" id="GO:0004553">
    <property type="term" value="F:hydrolase activity, hydrolyzing O-glycosyl compounds"/>
    <property type="evidence" value="ECO:0007669"/>
    <property type="project" value="InterPro"/>
</dbReference>
<dbReference type="OrthoDB" id="941679at2759"/>
<proteinExistence type="inferred from homology"/>